<gene>
    <name evidence="6" type="ORF">COCSUDRAFT_56415</name>
</gene>
<dbReference type="EMBL" id="AGSI01000011">
    <property type="protein sequence ID" value="EIE21970.1"/>
    <property type="molecule type" value="Genomic_DNA"/>
</dbReference>
<dbReference type="Pfam" id="PF03133">
    <property type="entry name" value="TTL"/>
    <property type="match status" value="2"/>
</dbReference>
<dbReference type="SUPFAM" id="SSF56059">
    <property type="entry name" value="Glutathione synthetase ATP-binding domain-like"/>
    <property type="match status" value="1"/>
</dbReference>
<dbReference type="STRING" id="574566.I0YUA1"/>
<keyword evidence="1" id="KW-0436">Ligase</keyword>
<dbReference type="GO" id="GO:0015631">
    <property type="term" value="F:tubulin binding"/>
    <property type="evidence" value="ECO:0007669"/>
    <property type="project" value="TreeGrafter"/>
</dbReference>
<dbReference type="Gene3D" id="3.30.470.20">
    <property type="entry name" value="ATP-grasp fold, B domain"/>
    <property type="match status" value="1"/>
</dbReference>
<dbReference type="InterPro" id="IPR004344">
    <property type="entry name" value="TTL/TTLL_fam"/>
</dbReference>
<evidence type="ECO:0000256" key="2">
    <source>
        <dbReference type="ARBA" id="ARBA00022741"/>
    </source>
</evidence>
<organism evidence="6 7">
    <name type="scientific">Coccomyxa subellipsoidea (strain C-169)</name>
    <name type="common">Green microalga</name>
    <dbReference type="NCBI Taxonomy" id="574566"/>
    <lineage>
        <taxon>Eukaryota</taxon>
        <taxon>Viridiplantae</taxon>
        <taxon>Chlorophyta</taxon>
        <taxon>core chlorophytes</taxon>
        <taxon>Trebouxiophyceae</taxon>
        <taxon>Trebouxiophyceae incertae sedis</taxon>
        <taxon>Coccomyxaceae</taxon>
        <taxon>Coccomyxa</taxon>
        <taxon>Coccomyxa subellipsoidea</taxon>
    </lineage>
</organism>
<protein>
    <recommendedName>
        <fullName evidence="4">Tubulin--tyrosine ligase-like protein 5</fullName>
    </recommendedName>
</protein>
<dbReference type="PANTHER" id="PTHR12241:SF145">
    <property type="entry name" value="TUBULIN POLYGLUTAMYLASE TTLL5"/>
    <property type="match status" value="1"/>
</dbReference>
<dbReference type="OrthoDB" id="202825at2759"/>
<name>I0YUA1_COCSC</name>
<keyword evidence="7" id="KW-1185">Reference proteome</keyword>
<evidence type="ECO:0000256" key="4">
    <source>
        <dbReference type="ARBA" id="ARBA00041448"/>
    </source>
</evidence>
<dbReference type="eggNOG" id="KOG2156">
    <property type="taxonomic scope" value="Eukaryota"/>
</dbReference>
<evidence type="ECO:0000313" key="7">
    <source>
        <dbReference type="Proteomes" id="UP000007264"/>
    </source>
</evidence>
<keyword evidence="2" id="KW-0547">Nucleotide-binding</keyword>
<dbReference type="GeneID" id="17039955"/>
<dbReference type="PANTHER" id="PTHR12241">
    <property type="entry name" value="TUBULIN POLYGLUTAMYLASE"/>
    <property type="match status" value="1"/>
</dbReference>
<dbReference type="PROSITE" id="PS51221">
    <property type="entry name" value="TTL"/>
    <property type="match status" value="1"/>
</dbReference>
<comment type="catalytic activity">
    <reaction evidence="5">
        <text>L-glutamyl-[protein] + L-glutamate + ATP = gamma-L-glutamyl-L-glutamyl-[protein] + ADP + phosphate + H(+)</text>
        <dbReference type="Rhea" id="RHEA:60144"/>
        <dbReference type="Rhea" id="RHEA-COMP:10208"/>
        <dbReference type="Rhea" id="RHEA-COMP:15517"/>
        <dbReference type="ChEBI" id="CHEBI:15378"/>
        <dbReference type="ChEBI" id="CHEBI:29973"/>
        <dbReference type="ChEBI" id="CHEBI:29985"/>
        <dbReference type="ChEBI" id="CHEBI:30616"/>
        <dbReference type="ChEBI" id="CHEBI:43474"/>
        <dbReference type="ChEBI" id="CHEBI:143622"/>
        <dbReference type="ChEBI" id="CHEBI:456216"/>
    </reaction>
    <physiologicalReaction direction="left-to-right" evidence="5">
        <dbReference type="Rhea" id="RHEA:60145"/>
    </physiologicalReaction>
</comment>
<evidence type="ECO:0000256" key="1">
    <source>
        <dbReference type="ARBA" id="ARBA00022598"/>
    </source>
</evidence>
<dbReference type="AlphaFoldDB" id="I0YUA1"/>
<sequence length="361" mass="39268">MQASNGAAMISGESWTEFLSTKGFFVPDKWDVYWANRRAVREGVQDRLWVLKENAHRGQGVVVLPEKEAVMRAISERGRDGGVLYEMSQAYIGNQLTVAGRKFYLRVWVIVTNAEPVRVYLFNGGVLPFGSLKEEAAAAGKEASCSAERGQEEGTCEASGTQDELIVNLWRNRGEAVIWSVDDLRRHLTDTENDSSTAFDRIWAAIQLAIGLTFEAAQPELSEAARQHPSPQGVAFEVLGVDFLVDSNLRPWLLEVNAVPSMARQVLKCADSKEGCENTTVNAFDQQKAAVVGSLFQLLLATAGQATNSMKGAGESEMQSLLSQGAAEMETARRAGFIPICAAAEAAALSKRHQPPSVDVC</sequence>
<proteinExistence type="predicted"/>
<dbReference type="GO" id="GO:0005524">
    <property type="term" value="F:ATP binding"/>
    <property type="evidence" value="ECO:0007669"/>
    <property type="project" value="UniProtKB-KW"/>
</dbReference>
<dbReference type="GO" id="GO:0000226">
    <property type="term" value="P:microtubule cytoskeleton organization"/>
    <property type="evidence" value="ECO:0007669"/>
    <property type="project" value="TreeGrafter"/>
</dbReference>
<evidence type="ECO:0000313" key="6">
    <source>
        <dbReference type="EMBL" id="EIE21970.1"/>
    </source>
</evidence>
<evidence type="ECO:0000256" key="3">
    <source>
        <dbReference type="ARBA" id="ARBA00022840"/>
    </source>
</evidence>
<dbReference type="GO" id="GO:0070740">
    <property type="term" value="F:tubulin-glutamic acid ligase activity"/>
    <property type="evidence" value="ECO:0007669"/>
    <property type="project" value="TreeGrafter"/>
</dbReference>
<dbReference type="GO" id="GO:0036064">
    <property type="term" value="C:ciliary basal body"/>
    <property type="evidence" value="ECO:0007669"/>
    <property type="project" value="TreeGrafter"/>
</dbReference>
<reference evidence="6 7" key="1">
    <citation type="journal article" date="2012" name="Genome Biol.">
        <title>The genome of the polar eukaryotic microalga coccomyxa subellipsoidea reveals traits of cold adaptation.</title>
        <authorList>
            <person name="Blanc G."/>
            <person name="Agarkova I."/>
            <person name="Grimwood J."/>
            <person name="Kuo A."/>
            <person name="Brueggeman A."/>
            <person name="Dunigan D."/>
            <person name="Gurnon J."/>
            <person name="Ladunga I."/>
            <person name="Lindquist E."/>
            <person name="Lucas S."/>
            <person name="Pangilinan J."/>
            <person name="Proschold T."/>
            <person name="Salamov A."/>
            <person name="Schmutz J."/>
            <person name="Weeks D."/>
            <person name="Yamada T."/>
            <person name="Claverie J.M."/>
            <person name="Grigoriev I."/>
            <person name="Van Etten J."/>
            <person name="Lomsadze A."/>
            <person name="Borodovsky M."/>
        </authorList>
    </citation>
    <scope>NUCLEOTIDE SEQUENCE [LARGE SCALE GENOMIC DNA]</scope>
    <source>
        <strain evidence="6 7">C-169</strain>
    </source>
</reference>
<keyword evidence="3" id="KW-0067">ATP-binding</keyword>
<dbReference type="KEGG" id="csl:COCSUDRAFT_56415"/>
<accession>I0YUA1</accession>
<comment type="caution">
    <text evidence="6">The sequence shown here is derived from an EMBL/GenBank/DDBJ whole genome shotgun (WGS) entry which is preliminary data.</text>
</comment>
<dbReference type="RefSeq" id="XP_005646514.1">
    <property type="nucleotide sequence ID" value="XM_005646457.1"/>
</dbReference>
<evidence type="ECO:0000256" key="5">
    <source>
        <dbReference type="ARBA" id="ARBA00049274"/>
    </source>
</evidence>
<dbReference type="Proteomes" id="UP000007264">
    <property type="component" value="Unassembled WGS sequence"/>
</dbReference>